<gene>
    <name evidence="1" type="ORF">C0V70_15675</name>
</gene>
<dbReference type="Proteomes" id="UP000235584">
    <property type="component" value="Chromosome"/>
</dbReference>
<dbReference type="RefSeq" id="WP_102244808.1">
    <property type="nucleotide sequence ID" value="NZ_CP025704.1"/>
</dbReference>
<name>A0A2K9NVI6_BACTC</name>
<sequence length="105" mass="12327">MKKRSNLKNKFNFWFLNFHKELMKTSAIGKKMLTASRTNAHLKETYEELGKLLERGVDNGDVDWDSPKMRALLHTIKACKRDLEEIESKMNKIKFPAIDLKKDDD</sequence>
<keyword evidence="2" id="KW-1185">Reference proteome</keyword>
<evidence type="ECO:0000313" key="2">
    <source>
        <dbReference type="Proteomes" id="UP000235584"/>
    </source>
</evidence>
<dbReference type="OrthoDB" id="5295403at2"/>
<proteinExistence type="predicted"/>
<dbReference type="KEGG" id="bsto:C0V70_15675"/>
<accession>A0A2K9NVI6</accession>
<reference evidence="1 2" key="1">
    <citation type="submission" date="2018-01" db="EMBL/GenBank/DDBJ databases">
        <title>Complete genome sequence of Bacteriovorax stolpii DSM12778.</title>
        <authorList>
            <person name="Tang B."/>
            <person name="Chang J."/>
        </authorList>
    </citation>
    <scope>NUCLEOTIDE SEQUENCE [LARGE SCALE GENOMIC DNA]</scope>
    <source>
        <strain evidence="1 2">DSM 12778</strain>
    </source>
</reference>
<organism evidence="1 2">
    <name type="scientific">Bacteriovorax stolpii</name>
    <name type="common">Bdellovibrio stolpii</name>
    <dbReference type="NCBI Taxonomy" id="960"/>
    <lineage>
        <taxon>Bacteria</taxon>
        <taxon>Pseudomonadati</taxon>
        <taxon>Bdellovibrionota</taxon>
        <taxon>Bacteriovoracia</taxon>
        <taxon>Bacteriovoracales</taxon>
        <taxon>Bacteriovoracaceae</taxon>
        <taxon>Bacteriovorax</taxon>
    </lineage>
</organism>
<protein>
    <submittedName>
        <fullName evidence="1">Uncharacterized protein</fullName>
    </submittedName>
</protein>
<evidence type="ECO:0000313" key="1">
    <source>
        <dbReference type="EMBL" id="AUN99517.1"/>
    </source>
</evidence>
<dbReference type="EMBL" id="CP025704">
    <property type="protein sequence ID" value="AUN99517.1"/>
    <property type="molecule type" value="Genomic_DNA"/>
</dbReference>
<dbReference type="AlphaFoldDB" id="A0A2K9NVI6"/>